<dbReference type="Proteomes" id="UP000229641">
    <property type="component" value="Unassembled WGS sequence"/>
</dbReference>
<evidence type="ECO:0008006" key="6">
    <source>
        <dbReference type="Google" id="ProtNLM"/>
    </source>
</evidence>
<accession>A0A2H0M0Q7</accession>
<evidence type="ECO:0000256" key="1">
    <source>
        <dbReference type="ARBA" id="ARBA00008520"/>
    </source>
</evidence>
<gene>
    <name evidence="4" type="ORF">COV72_03745</name>
</gene>
<dbReference type="SUPFAM" id="SSF53850">
    <property type="entry name" value="Periplasmic binding protein-like II"/>
    <property type="match status" value="1"/>
</dbReference>
<comment type="caution">
    <text evidence="4">The sequence shown here is derived from an EMBL/GenBank/DDBJ whole genome shotgun (WGS) entry which is preliminary data.</text>
</comment>
<evidence type="ECO:0000313" key="4">
    <source>
        <dbReference type="EMBL" id="PIQ89315.1"/>
    </source>
</evidence>
<keyword evidence="3" id="KW-0732">Signal</keyword>
<dbReference type="InterPro" id="IPR006059">
    <property type="entry name" value="SBP"/>
</dbReference>
<keyword evidence="2" id="KW-0813">Transport</keyword>
<dbReference type="Gene3D" id="3.40.190.10">
    <property type="entry name" value="Periplasmic binding protein-like II"/>
    <property type="match status" value="2"/>
</dbReference>
<evidence type="ECO:0000256" key="2">
    <source>
        <dbReference type="ARBA" id="ARBA00022448"/>
    </source>
</evidence>
<evidence type="ECO:0000313" key="5">
    <source>
        <dbReference type="Proteomes" id="UP000229641"/>
    </source>
</evidence>
<evidence type="ECO:0000256" key="3">
    <source>
        <dbReference type="ARBA" id="ARBA00022729"/>
    </source>
</evidence>
<dbReference type="GO" id="GO:0055052">
    <property type="term" value="C:ATP-binding cassette (ABC) transporter complex, substrate-binding subunit-containing"/>
    <property type="evidence" value="ECO:0007669"/>
    <property type="project" value="TreeGrafter"/>
</dbReference>
<dbReference type="PANTHER" id="PTHR30061:SF50">
    <property type="entry name" value="MALTOSE_MALTODEXTRIN-BINDING PERIPLASMIC PROTEIN"/>
    <property type="match status" value="1"/>
</dbReference>
<sequence length="452" mass="51001">MQNVKSKMHNFNVKFKNFIFLFLILNFTFLIFNLTGCGGGAGQGDRIQPAVTINAWHWMTDRDDAFAELAARYEKKTGVKVKFELYAPSDSYTQKVRAAAQAGTLPDIFGLLGEKRDFASFVIAGHVANLDSEMLRDNAAWKNKFFSRAIAVNEFLPDNEFKVEPGVYGVPLDVMNIQMLYNKKLLKDAGIKRPPKTWDEFLAMGEKFKESGVQGLVSGWGEMWMIDCFASNYAFNIMGEEKVMKTIKGEIPYTDPEWIAVFNLFKEMADNNILYNGIVTMVNKTAEQLFANERAAFAFNGSWCVNVYAGMNPDLDYGVMFPPAKGDFLMKAWGGAGSSFLVNGRSLFKQETIDFLRWLSDDEQQAYLAEVTKNLPANKDCITKLTPVLASFAKAMEDTTHPNIWPVHEFPLVIEAFDKGIQAIIIGEKSPAEIAVEVQKVKEKELNKRRQY</sequence>
<dbReference type="PANTHER" id="PTHR30061">
    <property type="entry name" value="MALTOSE-BINDING PERIPLASMIC PROTEIN"/>
    <property type="match status" value="1"/>
</dbReference>
<comment type="similarity">
    <text evidence="1">Belongs to the bacterial solute-binding protein 1 family.</text>
</comment>
<organism evidence="4 5">
    <name type="scientific">Candidatus Ghiorseimicrobium undicola</name>
    <dbReference type="NCBI Taxonomy" id="1974746"/>
    <lineage>
        <taxon>Bacteria</taxon>
        <taxon>Pseudomonadati</taxon>
        <taxon>Candidatus Omnitrophota</taxon>
        <taxon>Candidatus Ghiorseimicrobium</taxon>
    </lineage>
</organism>
<dbReference type="GO" id="GO:0042956">
    <property type="term" value="P:maltodextrin transmembrane transport"/>
    <property type="evidence" value="ECO:0007669"/>
    <property type="project" value="TreeGrafter"/>
</dbReference>
<dbReference type="EMBL" id="PCWA01000052">
    <property type="protein sequence ID" value="PIQ89315.1"/>
    <property type="molecule type" value="Genomic_DNA"/>
</dbReference>
<dbReference type="AlphaFoldDB" id="A0A2H0M0Q7"/>
<proteinExistence type="inferred from homology"/>
<reference evidence="4 5" key="1">
    <citation type="submission" date="2017-09" db="EMBL/GenBank/DDBJ databases">
        <title>Depth-based differentiation of microbial function through sediment-hosted aquifers and enrichment of novel symbionts in the deep terrestrial subsurface.</title>
        <authorList>
            <person name="Probst A.J."/>
            <person name="Ladd B."/>
            <person name="Jarett J.K."/>
            <person name="Geller-Mcgrath D.E."/>
            <person name="Sieber C.M."/>
            <person name="Emerson J.B."/>
            <person name="Anantharaman K."/>
            <person name="Thomas B.C."/>
            <person name="Malmstrom R."/>
            <person name="Stieglmeier M."/>
            <person name="Klingl A."/>
            <person name="Woyke T."/>
            <person name="Ryan C.M."/>
            <person name="Banfield J.F."/>
        </authorList>
    </citation>
    <scope>NUCLEOTIDE SEQUENCE [LARGE SCALE GENOMIC DNA]</scope>
    <source>
        <strain evidence="4">CG11_big_fil_rev_8_21_14_0_20_42_13</strain>
    </source>
</reference>
<dbReference type="GO" id="GO:0015768">
    <property type="term" value="P:maltose transport"/>
    <property type="evidence" value="ECO:0007669"/>
    <property type="project" value="TreeGrafter"/>
</dbReference>
<dbReference type="GO" id="GO:1901982">
    <property type="term" value="F:maltose binding"/>
    <property type="evidence" value="ECO:0007669"/>
    <property type="project" value="TreeGrafter"/>
</dbReference>
<name>A0A2H0M0Q7_9BACT</name>
<protein>
    <recommendedName>
        <fullName evidence="6">ABC transporter substrate-binding protein</fullName>
    </recommendedName>
</protein>
<dbReference type="Pfam" id="PF13416">
    <property type="entry name" value="SBP_bac_8"/>
    <property type="match status" value="1"/>
</dbReference>